<accession>A0A398B1W3</accession>
<protein>
    <submittedName>
        <fullName evidence="1">Uncharacterized protein</fullName>
    </submittedName>
</protein>
<keyword evidence="2" id="KW-1185">Reference proteome</keyword>
<evidence type="ECO:0000313" key="2">
    <source>
        <dbReference type="Proteomes" id="UP000266016"/>
    </source>
</evidence>
<dbReference type="Proteomes" id="UP000266016">
    <property type="component" value="Unassembled WGS sequence"/>
</dbReference>
<proteinExistence type="predicted"/>
<gene>
    <name evidence="1" type="ORF">D1953_19590</name>
</gene>
<name>A0A398B1W3_9BACI</name>
<organism evidence="1 2">
    <name type="scientific">Peribacillus asahii</name>
    <dbReference type="NCBI Taxonomy" id="228899"/>
    <lineage>
        <taxon>Bacteria</taxon>
        <taxon>Bacillati</taxon>
        <taxon>Bacillota</taxon>
        <taxon>Bacilli</taxon>
        <taxon>Bacillales</taxon>
        <taxon>Bacillaceae</taxon>
        <taxon>Peribacillus</taxon>
    </lineage>
</organism>
<evidence type="ECO:0000313" key="1">
    <source>
        <dbReference type="EMBL" id="RID81796.1"/>
    </source>
</evidence>
<comment type="caution">
    <text evidence="1">The sequence shown here is derived from an EMBL/GenBank/DDBJ whole genome shotgun (WGS) entry which is preliminary data.</text>
</comment>
<dbReference type="EMBL" id="QWVS01000059">
    <property type="protein sequence ID" value="RID81796.1"/>
    <property type="molecule type" value="Genomic_DNA"/>
</dbReference>
<dbReference type="AlphaFoldDB" id="A0A398B1W3"/>
<dbReference type="RefSeq" id="WP_119118835.1">
    <property type="nucleotide sequence ID" value="NZ_QWVS01000059.1"/>
</dbReference>
<sequence length="123" mass="14108">MVTLSSVDELQTTEEALEKIKNSYPELFKKLLHIVGLTRAFQFKYQYMGCLIMDEDASEFTPEFVMPSVISLYKEEIQKLKDDPDIHILQKTFVDYETIGYAKISMLVLGQSPESLLGASYIK</sequence>
<reference evidence="1 2" key="1">
    <citation type="submission" date="2018-08" db="EMBL/GenBank/DDBJ databases">
        <title>Bacillus jemisoniae sp. nov., Bacillus chryseoplanitiae sp. nov., Bacillus resnikiae sp. nov., and Bacillus frankliniae sp. nov., isolated from Viking spacecraft and associated surfaces.</title>
        <authorList>
            <person name="Seuylemezian A."/>
            <person name="Vaishampayan P."/>
        </authorList>
    </citation>
    <scope>NUCLEOTIDE SEQUENCE [LARGE SCALE GENOMIC DNA]</scope>
    <source>
        <strain evidence="1 2">MA001</strain>
    </source>
</reference>